<dbReference type="PANTHER" id="PTHR36435">
    <property type="entry name" value="SLR1288 PROTEIN"/>
    <property type="match status" value="1"/>
</dbReference>
<dbReference type="EMBL" id="RAQH01000005">
    <property type="protein sequence ID" value="RKE87275.1"/>
    <property type="molecule type" value="Genomic_DNA"/>
</dbReference>
<accession>A0A420D994</accession>
<organism evidence="4 5">
    <name type="scientific">Epilithonimonas arachidiradicis</name>
    <dbReference type="NCBI Taxonomy" id="1617282"/>
    <lineage>
        <taxon>Bacteria</taxon>
        <taxon>Pseudomonadati</taxon>
        <taxon>Bacteroidota</taxon>
        <taxon>Flavobacteriia</taxon>
        <taxon>Flavobacteriales</taxon>
        <taxon>Weeksellaceae</taxon>
        <taxon>Chryseobacterium group</taxon>
        <taxon>Epilithonimonas</taxon>
    </lineage>
</organism>
<dbReference type="Proteomes" id="UP000285906">
    <property type="component" value="Unassembled WGS sequence"/>
</dbReference>
<feature type="transmembrane region" description="Helical" evidence="1">
    <location>
        <begin position="135"/>
        <end position="152"/>
    </location>
</feature>
<gene>
    <name evidence="4" type="ORF">BXY58_2156</name>
    <name evidence="3" type="ORF">GCM10007332_21670</name>
</gene>
<sequence length="211" mass="24283">MKKNYDRIAVFSPFIIIAINVVTAVVFGHFVGKWAFIPIILVEWLMFLYFIYLNGGTDLMRAWLEKPVKNRLWPIISLLAGLLPLPIFVKHYSLLDNWQIGLPWITLAVINPFLEEFYWRGLLADVTANWKTVDSIIYASVLFAANHVVFGINSELFRGFEVLVSTFVMGIVWAVTYRKTNSLRWVILSHFLVDFLNLSAPAFLNLFKAGH</sequence>
<keyword evidence="6" id="KW-1185">Reference proteome</keyword>
<dbReference type="EMBL" id="BMCW01000004">
    <property type="protein sequence ID" value="GGG59667.1"/>
    <property type="molecule type" value="Genomic_DNA"/>
</dbReference>
<reference evidence="6" key="3">
    <citation type="journal article" date="2019" name="Int. J. Syst. Evol. Microbiol.">
        <title>The Global Catalogue of Microorganisms (GCM) 10K type strain sequencing project: providing services to taxonomists for standard genome sequencing and annotation.</title>
        <authorList>
            <consortium name="The Broad Institute Genomics Platform"/>
            <consortium name="The Broad Institute Genome Sequencing Center for Infectious Disease"/>
            <person name="Wu L."/>
            <person name="Ma J."/>
        </authorList>
    </citation>
    <scope>NUCLEOTIDE SEQUENCE [LARGE SCALE GENOMIC DNA]</scope>
    <source>
        <strain evidence="6">CCM 8490</strain>
    </source>
</reference>
<protein>
    <recommendedName>
        <fullName evidence="2">CAAX prenyl protease 2/Lysostaphin resistance protein A-like domain-containing protein</fullName>
    </recommendedName>
</protein>
<feature type="transmembrane region" description="Helical" evidence="1">
    <location>
        <begin position="7"/>
        <end position="28"/>
    </location>
</feature>
<feature type="transmembrane region" description="Helical" evidence="1">
    <location>
        <begin position="34"/>
        <end position="52"/>
    </location>
</feature>
<evidence type="ECO:0000256" key="1">
    <source>
        <dbReference type="SAM" id="Phobius"/>
    </source>
</evidence>
<dbReference type="Pfam" id="PF02517">
    <property type="entry name" value="Rce1-like"/>
    <property type="match status" value="1"/>
</dbReference>
<reference evidence="4 5" key="2">
    <citation type="submission" date="2018-09" db="EMBL/GenBank/DDBJ databases">
        <title>Genomic Encyclopedia of Archaeal and Bacterial Type Strains, Phase II (KMG-II): from individual species to whole genera.</title>
        <authorList>
            <person name="Goeker M."/>
        </authorList>
    </citation>
    <scope>NUCLEOTIDE SEQUENCE [LARGE SCALE GENOMIC DNA]</scope>
    <source>
        <strain evidence="4 5">DSM 27620</strain>
    </source>
</reference>
<dbReference type="AlphaFoldDB" id="A0A420D994"/>
<dbReference type="InterPro" id="IPR003675">
    <property type="entry name" value="Rce1/LyrA-like_dom"/>
</dbReference>
<dbReference type="GO" id="GO:0080120">
    <property type="term" value="P:CAAX-box protein maturation"/>
    <property type="evidence" value="ECO:0007669"/>
    <property type="project" value="UniProtKB-ARBA"/>
</dbReference>
<evidence type="ECO:0000313" key="3">
    <source>
        <dbReference type="EMBL" id="GGG59667.1"/>
    </source>
</evidence>
<keyword evidence="1" id="KW-1133">Transmembrane helix</keyword>
<evidence type="ECO:0000313" key="6">
    <source>
        <dbReference type="Proteomes" id="UP000658202"/>
    </source>
</evidence>
<proteinExistence type="predicted"/>
<name>A0A420D994_9FLAO</name>
<dbReference type="GO" id="GO:0004175">
    <property type="term" value="F:endopeptidase activity"/>
    <property type="evidence" value="ECO:0007669"/>
    <property type="project" value="UniProtKB-ARBA"/>
</dbReference>
<feature type="transmembrane region" description="Helical" evidence="1">
    <location>
        <begin position="183"/>
        <end position="207"/>
    </location>
</feature>
<feature type="transmembrane region" description="Helical" evidence="1">
    <location>
        <begin position="72"/>
        <end position="89"/>
    </location>
</feature>
<dbReference type="InterPro" id="IPR052710">
    <property type="entry name" value="CAAX_protease"/>
</dbReference>
<keyword evidence="1" id="KW-0812">Transmembrane</keyword>
<dbReference type="OrthoDB" id="449657at2"/>
<keyword evidence="1" id="KW-0472">Membrane</keyword>
<evidence type="ECO:0000313" key="4">
    <source>
        <dbReference type="EMBL" id="RKE87275.1"/>
    </source>
</evidence>
<dbReference type="RefSeq" id="WP_120213771.1">
    <property type="nucleotide sequence ID" value="NZ_BMCW01000004.1"/>
</dbReference>
<reference evidence="3" key="4">
    <citation type="submission" date="2024-05" db="EMBL/GenBank/DDBJ databases">
        <authorList>
            <person name="Sun Q."/>
            <person name="Sedlacek I."/>
        </authorList>
    </citation>
    <scope>NUCLEOTIDE SEQUENCE</scope>
    <source>
        <strain evidence="3">CCM 8490</strain>
    </source>
</reference>
<dbReference type="Proteomes" id="UP000658202">
    <property type="component" value="Unassembled WGS sequence"/>
</dbReference>
<comment type="caution">
    <text evidence="4">The sequence shown here is derived from an EMBL/GenBank/DDBJ whole genome shotgun (WGS) entry which is preliminary data.</text>
</comment>
<evidence type="ECO:0000259" key="2">
    <source>
        <dbReference type="Pfam" id="PF02517"/>
    </source>
</evidence>
<evidence type="ECO:0000313" key="5">
    <source>
        <dbReference type="Proteomes" id="UP000285906"/>
    </source>
</evidence>
<reference evidence="3" key="1">
    <citation type="journal article" date="2014" name="Int. J. Syst. Evol. Microbiol.">
        <title>Complete genome of a new Firmicutes species belonging to the dominant human colonic microbiota ('Ruminococcus bicirculans') reveals two chromosomes and a selective capacity to utilize plant glucans.</title>
        <authorList>
            <consortium name="NISC Comparative Sequencing Program"/>
            <person name="Wegmann U."/>
            <person name="Louis P."/>
            <person name="Goesmann A."/>
            <person name="Henrissat B."/>
            <person name="Duncan S.H."/>
            <person name="Flint H.J."/>
        </authorList>
    </citation>
    <scope>NUCLEOTIDE SEQUENCE</scope>
    <source>
        <strain evidence="3">CCM 8490</strain>
    </source>
</reference>
<feature type="domain" description="CAAX prenyl protease 2/Lysostaphin resistance protein A-like" evidence="2">
    <location>
        <begin position="101"/>
        <end position="196"/>
    </location>
</feature>
<dbReference type="PANTHER" id="PTHR36435:SF1">
    <property type="entry name" value="CAAX AMINO TERMINAL PROTEASE FAMILY PROTEIN"/>
    <property type="match status" value="1"/>
</dbReference>
<feature type="transmembrane region" description="Helical" evidence="1">
    <location>
        <begin position="159"/>
        <end position="177"/>
    </location>
</feature>